<evidence type="ECO:0000313" key="2">
    <source>
        <dbReference type="Proteomes" id="UP000251993"/>
    </source>
</evidence>
<proteinExistence type="predicted"/>
<evidence type="ECO:0008006" key="3">
    <source>
        <dbReference type="Google" id="ProtNLM"/>
    </source>
</evidence>
<name>A0A344TII1_9BACT</name>
<dbReference type="RefSeq" id="WP_114067235.1">
    <property type="nucleotide sequence ID" value="NZ_CP030850.1"/>
</dbReference>
<accession>A0A344TII1</accession>
<organism evidence="1 2">
    <name type="scientific">Runella rosea</name>
    <dbReference type="NCBI Taxonomy" id="2259595"/>
    <lineage>
        <taxon>Bacteria</taxon>
        <taxon>Pseudomonadati</taxon>
        <taxon>Bacteroidota</taxon>
        <taxon>Cytophagia</taxon>
        <taxon>Cytophagales</taxon>
        <taxon>Spirosomataceae</taxon>
        <taxon>Runella</taxon>
    </lineage>
</organism>
<keyword evidence="2" id="KW-1185">Reference proteome</keyword>
<dbReference type="OrthoDB" id="1550924at2"/>
<dbReference type="AlphaFoldDB" id="A0A344TII1"/>
<reference evidence="1 2" key="1">
    <citation type="submission" date="2018-07" db="EMBL/GenBank/DDBJ databases">
        <title>Genome sequencing of Runella.</title>
        <authorList>
            <person name="Baek M.-G."/>
            <person name="Yi H."/>
        </authorList>
    </citation>
    <scope>NUCLEOTIDE SEQUENCE [LARGE SCALE GENOMIC DNA]</scope>
    <source>
        <strain evidence="1 2">HYN0085</strain>
    </source>
</reference>
<dbReference type="Proteomes" id="UP000251993">
    <property type="component" value="Chromosome"/>
</dbReference>
<sequence length="190" mass="22137">MEIYQVTTNLDYQWVLPQIEESELLNLMDLNCYPKSKSWPNIDWYIYNPKKKKGNFFTTGSGGSFAFDEEVLNSDLFSLIEMAGEVLPIKLEDNTNLYILNVLKCINPLNQKKTKWQLYEDGSKGRILDYSFHTNRFSESSLFKIPETSKIEILTYSGIKGDEDEFKSLYEYLGFTGLEFKQIYTDSMAE</sequence>
<evidence type="ECO:0000313" key="1">
    <source>
        <dbReference type="EMBL" id="AXE18452.1"/>
    </source>
</evidence>
<dbReference type="KEGG" id="run:DR864_12160"/>
<gene>
    <name evidence="1" type="ORF">DR864_12160</name>
</gene>
<protein>
    <recommendedName>
        <fullName evidence="3">Immunity protein 43 domain-containing protein</fullName>
    </recommendedName>
</protein>
<dbReference type="EMBL" id="CP030850">
    <property type="protein sequence ID" value="AXE18452.1"/>
    <property type="molecule type" value="Genomic_DNA"/>
</dbReference>